<dbReference type="PANTHER" id="PTHR30386">
    <property type="entry name" value="MEMBRANE FUSION SUBUNIT OF EMRAB-TOLC MULTIDRUG EFFLUX PUMP"/>
    <property type="match status" value="1"/>
</dbReference>
<dbReference type="InterPro" id="IPR058625">
    <property type="entry name" value="MdtA-like_BSH"/>
</dbReference>
<reference evidence="4 5" key="1">
    <citation type="submission" date="2019-07" db="EMBL/GenBank/DDBJ databases">
        <title>Pseudomonas mangiferae sp. nov., isolated from bark of mango tree in Thailand.</title>
        <authorList>
            <person name="Srisuk N."/>
            <person name="Anurat P."/>
        </authorList>
    </citation>
    <scope>NUCLEOTIDE SEQUENCE [LARGE SCALE GENOMIC DNA]</scope>
    <source>
        <strain evidence="4 5">DMKU_BBB3-04</strain>
    </source>
</reference>
<feature type="coiled-coil region" evidence="2">
    <location>
        <begin position="84"/>
        <end position="125"/>
    </location>
</feature>
<feature type="coiled-coil region" evidence="2">
    <location>
        <begin position="150"/>
        <end position="205"/>
    </location>
</feature>
<dbReference type="PANTHER" id="PTHR30386:SF24">
    <property type="entry name" value="MULTIDRUG RESISTANCE EFFLUX PUMP"/>
    <property type="match status" value="1"/>
</dbReference>
<feature type="domain" description="Multidrug resistance protein MdtA-like barrel-sandwich hybrid" evidence="3">
    <location>
        <begin position="47"/>
        <end position="240"/>
    </location>
</feature>
<dbReference type="AlphaFoldDB" id="A0A553GUI9"/>
<evidence type="ECO:0000259" key="3">
    <source>
        <dbReference type="Pfam" id="PF25917"/>
    </source>
</evidence>
<evidence type="ECO:0000313" key="5">
    <source>
        <dbReference type="Proteomes" id="UP000315235"/>
    </source>
</evidence>
<name>A0A553GUI9_9PSED</name>
<dbReference type="EMBL" id="VJOY01000019">
    <property type="protein sequence ID" value="TRX73188.1"/>
    <property type="molecule type" value="Genomic_DNA"/>
</dbReference>
<dbReference type="SUPFAM" id="SSF111369">
    <property type="entry name" value="HlyD-like secretion proteins"/>
    <property type="match status" value="2"/>
</dbReference>
<dbReference type="InterPro" id="IPR050739">
    <property type="entry name" value="MFP"/>
</dbReference>
<dbReference type="OrthoDB" id="9811754at2"/>
<dbReference type="Gene3D" id="2.40.50.100">
    <property type="match status" value="1"/>
</dbReference>
<organism evidence="4 5">
    <name type="scientific">Pseudomonas mangiferae</name>
    <dbReference type="NCBI Taxonomy" id="2593654"/>
    <lineage>
        <taxon>Bacteria</taxon>
        <taxon>Pseudomonadati</taxon>
        <taxon>Pseudomonadota</taxon>
        <taxon>Gammaproteobacteria</taxon>
        <taxon>Pseudomonadales</taxon>
        <taxon>Pseudomonadaceae</taxon>
        <taxon>Pseudomonas</taxon>
    </lineage>
</organism>
<dbReference type="Pfam" id="PF25917">
    <property type="entry name" value="BSH_RND"/>
    <property type="match status" value="1"/>
</dbReference>
<sequence>MNKTRTISLAAAAVVVAAGLYAAFAWLGDGRAQSTDDAYVSADYTVVAPKVSGFVTRVLVDDNQPVHAGQVLAQIDDRDYQAALAAARAQTQVAEARLQDARATLERQAALIEQAQAAVAADQAEQAFAEHELSRHERLAREGAGTVQNAQQARSRIDKARASLARSRASLLATRKQVDVLQAQVASAEGERQHAQAVLDQAQLDLAYTRVTAPIAGTVGQRALRVGAYVTPGTRLLAVVPLEQAYVVGNFRETQLTDVLPGQPVDIGVDTFSGQVLRGHVDSLAPATGVTFAAVKPDNATGNFTKVVQRIPVKIVLEPGQPLLERLRVGMSVVATIDTRAPRDAALDDQGREVSTR</sequence>
<evidence type="ECO:0000256" key="1">
    <source>
        <dbReference type="ARBA" id="ARBA00009477"/>
    </source>
</evidence>
<comment type="similarity">
    <text evidence="1">Belongs to the membrane fusion protein (MFP) (TC 8.A.1) family.</text>
</comment>
<evidence type="ECO:0000313" key="4">
    <source>
        <dbReference type="EMBL" id="TRX73188.1"/>
    </source>
</evidence>
<keyword evidence="5" id="KW-1185">Reference proteome</keyword>
<proteinExistence type="inferred from homology"/>
<dbReference type="Gene3D" id="2.40.30.170">
    <property type="match status" value="1"/>
</dbReference>
<protein>
    <submittedName>
        <fullName evidence="4">HlyD family secretion protein</fullName>
    </submittedName>
</protein>
<accession>A0A553GUI9</accession>
<gene>
    <name evidence="4" type="ORF">FM069_19275</name>
</gene>
<keyword evidence="2" id="KW-0175">Coiled coil</keyword>
<dbReference type="Proteomes" id="UP000315235">
    <property type="component" value="Unassembled WGS sequence"/>
</dbReference>
<dbReference type="RefSeq" id="WP_143490042.1">
    <property type="nucleotide sequence ID" value="NZ_VJOY01000019.1"/>
</dbReference>
<comment type="caution">
    <text evidence="4">The sequence shown here is derived from an EMBL/GenBank/DDBJ whole genome shotgun (WGS) entry which is preliminary data.</text>
</comment>
<evidence type="ECO:0000256" key="2">
    <source>
        <dbReference type="SAM" id="Coils"/>
    </source>
</evidence>